<dbReference type="EMBL" id="HBIN01021654">
    <property type="protein sequence ID" value="CAE0446607.1"/>
    <property type="molecule type" value="Transcribed_RNA"/>
</dbReference>
<name>A0A7S3PPR5_9STRA</name>
<gene>
    <name evidence="3" type="ORF">ASTO00021_LOCUS16598</name>
</gene>
<dbReference type="PROSITE" id="PS50104">
    <property type="entry name" value="TIR"/>
    <property type="match status" value="1"/>
</dbReference>
<reference evidence="3" key="1">
    <citation type="submission" date="2021-01" db="EMBL/GenBank/DDBJ databases">
        <authorList>
            <person name="Corre E."/>
            <person name="Pelletier E."/>
            <person name="Niang G."/>
            <person name="Scheremetjew M."/>
            <person name="Finn R."/>
            <person name="Kale V."/>
            <person name="Holt S."/>
            <person name="Cochrane G."/>
            <person name="Meng A."/>
            <person name="Brown T."/>
            <person name="Cohen L."/>
        </authorList>
    </citation>
    <scope>NUCLEOTIDE SEQUENCE</scope>
    <source>
        <strain evidence="3">GSBS06</strain>
    </source>
</reference>
<dbReference type="SMART" id="SM00255">
    <property type="entry name" value="TIR"/>
    <property type="match status" value="1"/>
</dbReference>
<dbReference type="InterPro" id="IPR035897">
    <property type="entry name" value="Toll_tir_struct_dom_sf"/>
</dbReference>
<evidence type="ECO:0000256" key="1">
    <source>
        <dbReference type="SAM" id="MobiDB-lite"/>
    </source>
</evidence>
<feature type="compositionally biased region" description="Basic residues" evidence="1">
    <location>
        <begin position="48"/>
        <end position="64"/>
    </location>
</feature>
<dbReference type="SMART" id="SM00368">
    <property type="entry name" value="LRR_RI"/>
    <property type="match status" value="3"/>
</dbReference>
<feature type="compositionally biased region" description="Basic and acidic residues" evidence="1">
    <location>
        <begin position="25"/>
        <end position="34"/>
    </location>
</feature>
<evidence type="ECO:0000313" key="3">
    <source>
        <dbReference type="EMBL" id="CAE0446607.1"/>
    </source>
</evidence>
<protein>
    <recommendedName>
        <fullName evidence="2">TIR domain-containing protein</fullName>
    </recommendedName>
</protein>
<feature type="compositionally biased region" description="Basic and acidic residues" evidence="1">
    <location>
        <begin position="210"/>
        <end position="228"/>
    </location>
</feature>
<sequence length="626" mass="68772">MAKDPKAQITTLSGEGSTENSEGESATKMDPKKEKSLRKKLDKADKAFRKRKAKYLKRRKKNKSGKAAENSTNYLRNKKINFKGKQLSPAGVKVLISYADYVANTLSLILSKNELGDSGTAAIAETLKNSYTEVLDLQNNNITDKGAKSLAKHLPQSRVRELLLQNNKISEEGIKQLIAAIPFSVELRKLNISKNTKLSKDLKKQLKKALRAEKTFKPPEELIDETKALESNPPPAPNDDTDKRGLEKKANGLLSRLLNSSKPSCGSDGKPDSALVAKFESLTNYSSVIPMLRDTQAAEVLMPLASGEIEGLAPSDQVRAAMAVANLVGDTNEGAKRLRDLGILSLLLAQLQNTIEKPNEPFKGVKWDLGHVMVPMLALSTNSTNAEALKPASDLILSASATLLDKDRPGDVERAVNSLGHLTATGQIPSDKIQTQVMLRNVRDRAARLDKKGVDNTYLNAGFEAASLMEAIEQTENGKVPLRISKLASKPAGVEKDVMISYSWAQKPVAKHLKIQLERRGITVHFDEHFMSANIYQKMASAIQTSKAIIVCASHEYRLSANCQREANFSADLKKKIVPVIAQEGYQPEDWLGFIVAGLLYYDLSILDGRKFSETVETIVTNELRD</sequence>
<evidence type="ECO:0000259" key="2">
    <source>
        <dbReference type="PROSITE" id="PS50104"/>
    </source>
</evidence>
<dbReference type="InterPro" id="IPR000157">
    <property type="entry name" value="TIR_dom"/>
</dbReference>
<dbReference type="PANTHER" id="PTHR46270">
    <property type="entry name" value="ARMADILLO-TYPE FOLD-RELATED"/>
    <property type="match status" value="1"/>
</dbReference>
<dbReference type="GO" id="GO:0007165">
    <property type="term" value="P:signal transduction"/>
    <property type="evidence" value="ECO:0007669"/>
    <property type="project" value="InterPro"/>
</dbReference>
<dbReference type="PANTHER" id="PTHR46270:SF2">
    <property type="entry name" value="TIR DOMAIN-CONTAINING PROTEIN"/>
    <property type="match status" value="1"/>
</dbReference>
<feature type="domain" description="TIR" evidence="2">
    <location>
        <begin position="494"/>
        <end position="626"/>
    </location>
</feature>
<proteinExistence type="predicted"/>
<dbReference type="InterPro" id="IPR001611">
    <property type="entry name" value="Leu-rich_rpt"/>
</dbReference>
<dbReference type="SUPFAM" id="SSF52200">
    <property type="entry name" value="Toll/Interleukin receptor TIR domain"/>
    <property type="match status" value="1"/>
</dbReference>
<dbReference type="Gene3D" id="3.80.10.10">
    <property type="entry name" value="Ribonuclease Inhibitor"/>
    <property type="match status" value="1"/>
</dbReference>
<feature type="region of interest" description="Disordered" evidence="1">
    <location>
        <begin position="210"/>
        <end position="245"/>
    </location>
</feature>
<dbReference type="SUPFAM" id="SSF52047">
    <property type="entry name" value="RNI-like"/>
    <property type="match status" value="1"/>
</dbReference>
<dbReference type="AlphaFoldDB" id="A0A7S3PPR5"/>
<dbReference type="InterPro" id="IPR032675">
    <property type="entry name" value="LRR_dom_sf"/>
</dbReference>
<organism evidence="3">
    <name type="scientific">Aplanochytrium stocchinoi</name>
    <dbReference type="NCBI Taxonomy" id="215587"/>
    <lineage>
        <taxon>Eukaryota</taxon>
        <taxon>Sar</taxon>
        <taxon>Stramenopiles</taxon>
        <taxon>Bigyra</taxon>
        <taxon>Labyrinthulomycetes</taxon>
        <taxon>Thraustochytrida</taxon>
        <taxon>Thraustochytriidae</taxon>
        <taxon>Aplanochytrium</taxon>
    </lineage>
</organism>
<dbReference type="Pfam" id="PF13516">
    <property type="entry name" value="LRR_6"/>
    <property type="match status" value="1"/>
</dbReference>
<dbReference type="Pfam" id="PF13676">
    <property type="entry name" value="TIR_2"/>
    <property type="match status" value="1"/>
</dbReference>
<feature type="compositionally biased region" description="Low complexity" evidence="1">
    <location>
        <begin position="10"/>
        <end position="24"/>
    </location>
</feature>
<dbReference type="Gene3D" id="3.40.50.10140">
    <property type="entry name" value="Toll/interleukin-1 receptor homology (TIR) domain"/>
    <property type="match status" value="1"/>
</dbReference>
<feature type="region of interest" description="Disordered" evidence="1">
    <location>
        <begin position="1"/>
        <end position="72"/>
    </location>
</feature>
<accession>A0A7S3PPR5</accession>